<dbReference type="AlphaFoldDB" id="A0A0F9KIY3"/>
<name>A0A0F9KIY3_9ZZZZ</name>
<protein>
    <submittedName>
        <fullName evidence="1">Uncharacterized protein</fullName>
    </submittedName>
</protein>
<dbReference type="EMBL" id="LAZR01007944">
    <property type="protein sequence ID" value="KKM81908.1"/>
    <property type="molecule type" value="Genomic_DNA"/>
</dbReference>
<accession>A0A0F9KIY3</accession>
<proteinExistence type="predicted"/>
<organism evidence="1">
    <name type="scientific">marine sediment metagenome</name>
    <dbReference type="NCBI Taxonomy" id="412755"/>
    <lineage>
        <taxon>unclassified sequences</taxon>
        <taxon>metagenomes</taxon>
        <taxon>ecological metagenomes</taxon>
    </lineage>
</organism>
<gene>
    <name evidence="1" type="ORF">LCGC14_1324970</name>
</gene>
<reference evidence="1" key="1">
    <citation type="journal article" date="2015" name="Nature">
        <title>Complex archaea that bridge the gap between prokaryotes and eukaryotes.</title>
        <authorList>
            <person name="Spang A."/>
            <person name="Saw J.H."/>
            <person name="Jorgensen S.L."/>
            <person name="Zaremba-Niedzwiedzka K."/>
            <person name="Martijn J."/>
            <person name="Lind A.E."/>
            <person name="van Eijk R."/>
            <person name="Schleper C."/>
            <person name="Guy L."/>
            <person name="Ettema T.J."/>
        </authorList>
    </citation>
    <scope>NUCLEOTIDE SEQUENCE</scope>
</reference>
<comment type="caution">
    <text evidence="1">The sequence shown here is derived from an EMBL/GenBank/DDBJ whole genome shotgun (WGS) entry which is preliminary data.</text>
</comment>
<sequence>MLFRNVIDLNYSVTFNEKIEINQIPLFFHRLLSIDKEFENLSLLLYVNRWIRELTQSYNRDFTCNDCGEINIYFIPPETQYIICRRCKMKHFINSSKF</sequence>
<evidence type="ECO:0000313" key="1">
    <source>
        <dbReference type="EMBL" id="KKM81908.1"/>
    </source>
</evidence>